<reference evidence="3 4" key="1">
    <citation type="journal article" date="2021" name="Microbiol. Resour. Announc.">
        <title>Draft Genome Sequence of Coralloluteibacterium stylophorae LMG 29479T.</title>
        <authorList>
            <person name="Karlyshev A.V."/>
            <person name="Kudryashova E.B."/>
            <person name="Ariskina E.V."/>
            <person name="Conroy A.P."/>
            <person name="Abidueva E.Y."/>
        </authorList>
    </citation>
    <scope>NUCLEOTIDE SEQUENCE [LARGE SCALE GENOMIC DNA]</scope>
    <source>
        <strain evidence="3 4">LMG 29479</strain>
    </source>
</reference>
<dbReference type="EMBL" id="JAGQFT010000047">
    <property type="protein sequence ID" value="MBR0562367.1"/>
    <property type="molecule type" value="Genomic_DNA"/>
</dbReference>
<reference evidence="2" key="2">
    <citation type="submission" date="2021-04" db="EMBL/GenBank/DDBJ databases">
        <authorList>
            <person name="Karlyshev A.V."/>
        </authorList>
    </citation>
    <scope>NUCLEOTIDE SEQUENCE</scope>
    <source>
        <strain evidence="2">LMG 29479</strain>
    </source>
</reference>
<protein>
    <submittedName>
        <fullName evidence="2">LON peptidase substrate-binding domain-containing protein</fullName>
    </submittedName>
</protein>
<keyword evidence="4" id="KW-1185">Reference proteome</keyword>
<name>A0A8J7VSY3_9GAMM</name>
<dbReference type="Proteomes" id="UP000675747">
    <property type="component" value="Unassembled WGS sequence"/>
</dbReference>
<dbReference type="SMART" id="SM00464">
    <property type="entry name" value="LON"/>
    <property type="match status" value="1"/>
</dbReference>
<gene>
    <name evidence="3" type="ORF">KB893_015445</name>
    <name evidence="2" type="ORF">KB893_07555</name>
</gene>
<feature type="domain" description="Lon N-terminal" evidence="1">
    <location>
        <begin position="3"/>
        <end position="194"/>
    </location>
</feature>
<dbReference type="SUPFAM" id="SSF88697">
    <property type="entry name" value="PUA domain-like"/>
    <property type="match status" value="1"/>
</dbReference>
<dbReference type="PANTHER" id="PTHR46732:SF8">
    <property type="entry name" value="ATP-DEPENDENT PROTEASE LA (LON) DOMAIN PROTEIN"/>
    <property type="match status" value="1"/>
</dbReference>
<organism evidence="2">
    <name type="scientific">Coralloluteibacterium stylophorae</name>
    <dbReference type="NCBI Taxonomy" id="1776034"/>
    <lineage>
        <taxon>Bacteria</taxon>
        <taxon>Pseudomonadati</taxon>
        <taxon>Pseudomonadota</taxon>
        <taxon>Gammaproteobacteria</taxon>
        <taxon>Lysobacterales</taxon>
        <taxon>Lysobacteraceae</taxon>
        <taxon>Coralloluteibacterium</taxon>
    </lineage>
</organism>
<dbReference type="RefSeq" id="WP_211926311.1">
    <property type="nucleotide sequence ID" value="NZ_JAGQFT020000011.1"/>
</dbReference>
<dbReference type="PROSITE" id="PS51787">
    <property type="entry name" value="LON_N"/>
    <property type="match status" value="1"/>
</dbReference>
<accession>A0A8J7VSY3</accession>
<dbReference type="PANTHER" id="PTHR46732">
    <property type="entry name" value="ATP-DEPENDENT PROTEASE LA (LON) DOMAIN PROTEIN"/>
    <property type="match status" value="1"/>
</dbReference>
<evidence type="ECO:0000313" key="2">
    <source>
        <dbReference type="EMBL" id="MBR0562367.1"/>
    </source>
</evidence>
<comment type="caution">
    <text evidence="2">The sequence shown here is derived from an EMBL/GenBank/DDBJ whole genome shotgun (WGS) entry which is preliminary data.</text>
</comment>
<proteinExistence type="predicted"/>
<dbReference type="EMBL" id="JAGQFT020000011">
    <property type="protein sequence ID" value="MBS7458533.1"/>
    <property type="molecule type" value="Genomic_DNA"/>
</dbReference>
<sequence length="196" mass="21607">MACDTLPLFPLNAVLFPGGELGLRIFETRYLDMVRECTRNDHGFGVCLILTGQETGAPAMPAAVGTEARIVDFATTDDGLLAITAQGGRRFRVRRTRVRDSGLVLGDIDWCATDTGPALLPQHGLLSTLLSRLLDVVDSPHARAANLRLDDAAWVGWRLAELLPLSDAQRQRLLQDEDPHARLDRLVEVLPQFQEE</sequence>
<dbReference type="AlphaFoldDB" id="A0A8J7VSY3"/>
<evidence type="ECO:0000313" key="4">
    <source>
        <dbReference type="Proteomes" id="UP000675747"/>
    </source>
</evidence>
<dbReference type="Pfam" id="PF02190">
    <property type="entry name" value="LON_substr_bdg"/>
    <property type="match status" value="1"/>
</dbReference>
<evidence type="ECO:0000313" key="3">
    <source>
        <dbReference type="EMBL" id="MBS7458533.1"/>
    </source>
</evidence>
<dbReference type="InterPro" id="IPR015947">
    <property type="entry name" value="PUA-like_sf"/>
</dbReference>
<dbReference type="InterPro" id="IPR003111">
    <property type="entry name" value="Lon_prtase_N"/>
</dbReference>
<dbReference type="Gene3D" id="1.10.4060.10">
    <property type="entry name" value="BPP1347 like domain"/>
    <property type="match status" value="1"/>
</dbReference>
<dbReference type="InterPro" id="IPR046336">
    <property type="entry name" value="Lon_prtase_N_sf"/>
</dbReference>
<dbReference type="Gene3D" id="2.30.130.40">
    <property type="entry name" value="LON domain-like"/>
    <property type="match status" value="1"/>
</dbReference>
<evidence type="ECO:0000259" key="1">
    <source>
        <dbReference type="PROSITE" id="PS51787"/>
    </source>
</evidence>